<name>A0ABP9M819_9FLAO</name>
<proteinExistence type="predicted"/>
<gene>
    <name evidence="3" type="ORF">GCM10023210_22040</name>
</gene>
<feature type="domain" description="DUF6705" evidence="2">
    <location>
        <begin position="1"/>
        <end position="190"/>
    </location>
</feature>
<comment type="caution">
    <text evidence="3">The sequence shown here is derived from an EMBL/GenBank/DDBJ whole genome shotgun (WGS) entry which is preliminary data.</text>
</comment>
<evidence type="ECO:0000313" key="4">
    <source>
        <dbReference type="Proteomes" id="UP001500353"/>
    </source>
</evidence>
<keyword evidence="1" id="KW-0732">Signal</keyword>
<dbReference type="Proteomes" id="UP001500353">
    <property type="component" value="Unassembled WGS sequence"/>
</dbReference>
<reference evidence="4" key="1">
    <citation type="journal article" date="2019" name="Int. J. Syst. Evol. Microbiol.">
        <title>The Global Catalogue of Microorganisms (GCM) 10K type strain sequencing project: providing services to taxonomists for standard genome sequencing and annotation.</title>
        <authorList>
            <consortium name="The Broad Institute Genomics Platform"/>
            <consortium name="The Broad Institute Genome Sequencing Center for Infectious Disease"/>
            <person name="Wu L."/>
            <person name="Ma J."/>
        </authorList>
    </citation>
    <scope>NUCLEOTIDE SEQUENCE [LARGE SCALE GENOMIC DNA]</scope>
    <source>
        <strain evidence="4">JCM 18019</strain>
    </source>
</reference>
<feature type="chain" id="PRO_5045125032" description="DUF6705 domain-containing protein" evidence="1">
    <location>
        <begin position="19"/>
        <end position="190"/>
    </location>
</feature>
<organism evidence="3 4">
    <name type="scientific">Chryseobacterium ginsengisoli</name>
    <dbReference type="NCBI Taxonomy" id="363853"/>
    <lineage>
        <taxon>Bacteria</taxon>
        <taxon>Pseudomonadati</taxon>
        <taxon>Bacteroidota</taxon>
        <taxon>Flavobacteriia</taxon>
        <taxon>Flavobacteriales</taxon>
        <taxon>Weeksellaceae</taxon>
        <taxon>Chryseobacterium group</taxon>
        <taxon>Chryseobacterium</taxon>
    </lineage>
</organism>
<evidence type="ECO:0000259" key="2">
    <source>
        <dbReference type="Pfam" id="PF20448"/>
    </source>
</evidence>
<dbReference type="RefSeq" id="WP_345203653.1">
    <property type="nucleotide sequence ID" value="NZ_BAABHX010000003.1"/>
</dbReference>
<evidence type="ECO:0000313" key="3">
    <source>
        <dbReference type="EMBL" id="GAA5092711.1"/>
    </source>
</evidence>
<dbReference type="EMBL" id="BAABHX010000003">
    <property type="protein sequence ID" value="GAA5092711.1"/>
    <property type="molecule type" value="Genomic_DNA"/>
</dbReference>
<dbReference type="InterPro" id="IPR046551">
    <property type="entry name" value="DUF6705"/>
</dbReference>
<feature type="signal peptide" evidence="1">
    <location>
        <begin position="1"/>
        <end position="18"/>
    </location>
</feature>
<sequence length="190" mass="21845">MKRILLLLGILNVFFCRAQQRMLPLNKTNSDSIQADDYLKDLDNDFKPFISNWKANYDDKLIMLRIIKVPKKVFKEGFGKNERKYFKDALIIQHVIMDKKGNIIEDYFSKNLDVYKIISNTYNKGLKSASFYYSGANCGVGSGSINLKMIDSNHFIWSYNGICGIWGGCPKDTDLTVNIPTEKDVIFTKQ</sequence>
<accession>A0ABP9M819</accession>
<protein>
    <recommendedName>
        <fullName evidence="2">DUF6705 domain-containing protein</fullName>
    </recommendedName>
</protein>
<keyword evidence="4" id="KW-1185">Reference proteome</keyword>
<dbReference type="Pfam" id="PF20448">
    <property type="entry name" value="DUF6705"/>
    <property type="match status" value="1"/>
</dbReference>
<evidence type="ECO:0000256" key="1">
    <source>
        <dbReference type="SAM" id="SignalP"/>
    </source>
</evidence>